<organism evidence="2 3">
    <name type="scientific">Agarivorans gilvus</name>
    <dbReference type="NCBI Taxonomy" id="680279"/>
    <lineage>
        <taxon>Bacteria</taxon>
        <taxon>Pseudomonadati</taxon>
        <taxon>Pseudomonadota</taxon>
        <taxon>Gammaproteobacteria</taxon>
        <taxon>Alteromonadales</taxon>
        <taxon>Alteromonadaceae</taxon>
        <taxon>Agarivorans</taxon>
    </lineage>
</organism>
<protein>
    <submittedName>
        <fullName evidence="2">Serine/threonine protein phosphatase</fullName>
    </submittedName>
</protein>
<dbReference type="EMBL" id="BMDY01000009">
    <property type="protein sequence ID" value="GGB05367.1"/>
    <property type="molecule type" value="Genomic_DNA"/>
</dbReference>
<reference evidence="3" key="1">
    <citation type="journal article" date="2019" name="Int. J. Syst. Evol. Microbiol.">
        <title>The Global Catalogue of Microorganisms (GCM) 10K type strain sequencing project: providing services to taxonomists for standard genome sequencing and annotation.</title>
        <authorList>
            <consortium name="The Broad Institute Genomics Platform"/>
            <consortium name="The Broad Institute Genome Sequencing Center for Infectious Disease"/>
            <person name="Wu L."/>
            <person name="Ma J."/>
        </authorList>
    </citation>
    <scope>NUCLEOTIDE SEQUENCE [LARGE SCALE GENOMIC DNA]</scope>
    <source>
        <strain evidence="3">CGMCC 1.10131</strain>
    </source>
</reference>
<accession>A0ABQ1I0Q5</accession>
<keyword evidence="3" id="KW-1185">Reference proteome</keyword>
<dbReference type="InterPro" id="IPR004843">
    <property type="entry name" value="Calcineurin-like_PHP"/>
</dbReference>
<name>A0ABQ1I0Q5_9ALTE</name>
<evidence type="ECO:0000313" key="3">
    <source>
        <dbReference type="Proteomes" id="UP000651977"/>
    </source>
</evidence>
<evidence type="ECO:0000259" key="1">
    <source>
        <dbReference type="Pfam" id="PF00149"/>
    </source>
</evidence>
<gene>
    <name evidence="2" type="ORF">GCM10007414_18380</name>
</gene>
<dbReference type="SUPFAM" id="SSF56300">
    <property type="entry name" value="Metallo-dependent phosphatases"/>
    <property type="match status" value="1"/>
</dbReference>
<dbReference type="InterPro" id="IPR050126">
    <property type="entry name" value="Ap4A_hydrolase"/>
</dbReference>
<dbReference type="RefSeq" id="WP_055734264.1">
    <property type="nucleotide sequence ID" value="NZ_BMDY01000009.1"/>
</dbReference>
<dbReference type="Pfam" id="PF00149">
    <property type="entry name" value="Metallophos"/>
    <property type="match status" value="1"/>
</dbReference>
<dbReference type="InterPro" id="IPR029052">
    <property type="entry name" value="Metallo-depent_PP-like"/>
</dbReference>
<dbReference type="PANTHER" id="PTHR42850:SF4">
    <property type="entry name" value="ZINC-DEPENDENT ENDOPOLYPHOSPHATASE"/>
    <property type="match status" value="1"/>
</dbReference>
<evidence type="ECO:0000313" key="2">
    <source>
        <dbReference type="EMBL" id="GGB05367.1"/>
    </source>
</evidence>
<feature type="domain" description="Calcineurin-like phosphoesterase" evidence="1">
    <location>
        <begin position="23"/>
        <end position="192"/>
    </location>
</feature>
<proteinExistence type="predicted"/>
<comment type="caution">
    <text evidence="2">The sequence shown here is derived from an EMBL/GenBank/DDBJ whole genome shotgun (WGS) entry which is preliminary data.</text>
</comment>
<sequence>MNTINDFQLHRHFQQNTIGKDYVVGDIHGYYRPLMQALELVSFDKSRDRLFALGDLVDRGPDSLKCLGLLAQPWFFSVLGNHEYELVTRFGDGSAWLEWLRTQATWLAELPSQAPVVKALELILQRMPLSISVAFDEVVLGLVHAQSPAHWPPTKALTEQGLHKLLWGRREFNAEDEGLCEIEGVDMVVMGHNSSLVPVIKPQRLWIDTFASAEKFLLFEVNAIASLAGENNVE</sequence>
<dbReference type="PANTHER" id="PTHR42850">
    <property type="entry name" value="METALLOPHOSPHOESTERASE"/>
    <property type="match status" value="1"/>
</dbReference>
<dbReference type="Gene3D" id="3.60.21.10">
    <property type="match status" value="1"/>
</dbReference>
<dbReference type="Proteomes" id="UP000651977">
    <property type="component" value="Unassembled WGS sequence"/>
</dbReference>